<sequence>MLNVNLILTWSLVNVLAWSILFVPSSSQGALHGNYRSLKARSPPPVPHYSPDAPPISPFPFSTCDNDEQHSQLRLYTPRNTANADGSVTYCWNVNLTAGTQCDVLPNAACCQQDLSAIWIEMIETCAAATVLGATINGMAAKYSIVQPYKYSKAVSINFTDIPYRSLSGVPFCLTVTSPCRQLIDFCRNGYSCIVSMFNQASTCCPTSISALMPPAPPAPPTPASPPSAPNPLMPPSPPPIKVPAPPIRAPSPSPPLLPRSSPPPPHPPPPQRSLPPTFPLTSPPTAA</sequence>
<reference evidence="4 5" key="1">
    <citation type="submission" date="2017-08" db="EMBL/GenBank/DDBJ databases">
        <title>Acidophilic green algal genome provides insights into adaptation to an acidic environment.</title>
        <authorList>
            <person name="Hirooka S."/>
            <person name="Hirose Y."/>
            <person name="Kanesaki Y."/>
            <person name="Higuchi S."/>
            <person name="Fujiwara T."/>
            <person name="Onuma R."/>
            <person name="Era A."/>
            <person name="Ohbayashi R."/>
            <person name="Uzuka A."/>
            <person name="Nozaki H."/>
            <person name="Yoshikawa H."/>
            <person name="Miyagishima S.Y."/>
        </authorList>
    </citation>
    <scope>NUCLEOTIDE SEQUENCE [LARGE SCALE GENOMIC DNA]</scope>
    <source>
        <strain evidence="4 5">NIES-2499</strain>
    </source>
</reference>
<accession>A0A250WUV5</accession>
<feature type="chain" id="PRO_5013259114" description="Pherophorin domain-containing protein" evidence="2">
    <location>
        <begin position="18"/>
        <end position="288"/>
    </location>
</feature>
<proteinExistence type="predicted"/>
<evidence type="ECO:0000313" key="4">
    <source>
        <dbReference type="EMBL" id="GAX74623.1"/>
    </source>
</evidence>
<keyword evidence="2" id="KW-0732">Signal</keyword>
<dbReference type="EMBL" id="BEGY01000008">
    <property type="protein sequence ID" value="GAX74623.1"/>
    <property type="molecule type" value="Genomic_DNA"/>
</dbReference>
<evidence type="ECO:0000256" key="2">
    <source>
        <dbReference type="SAM" id="SignalP"/>
    </source>
</evidence>
<feature type="region of interest" description="Disordered" evidence="1">
    <location>
        <begin position="216"/>
        <end position="288"/>
    </location>
</feature>
<evidence type="ECO:0000259" key="3">
    <source>
        <dbReference type="Pfam" id="PF12499"/>
    </source>
</evidence>
<name>A0A250WUV5_9CHLO</name>
<protein>
    <recommendedName>
        <fullName evidence="3">Pherophorin domain-containing protein</fullName>
    </recommendedName>
</protein>
<evidence type="ECO:0000256" key="1">
    <source>
        <dbReference type="SAM" id="MobiDB-lite"/>
    </source>
</evidence>
<comment type="caution">
    <text evidence="4">The sequence shown here is derived from an EMBL/GenBank/DDBJ whole genome shotgun (WGS) entry which is preliminary data.</text>
</comment>
<evidence type="ECO:0000313" key="5">
    <source>
        <dbReference type="Proteomes" id="UP000232323"/>
    </source>
</evidence>
<dbReference type="STRING" id="1157962.A0A250WUV5"/>
<dbReference type="InterPro" id="IPR024616">
    <property type="entry name" value="Pherophorin"/>
</dbReference>
<feature type="domain" description="Pherophorin" evidence="3">
    <location>
        <begin position="59"/>
        <end position="206"/>
    </location>
</feature>
<dbReference type="AlphaFoldDB" id="A0A250WUV5"/>
<feature type="non-terminal residue" evidence="4">
    <location>
        <position position="288"/>
    </location>
</feature>
<dbReference type="Proteomes" id="UP000232323">
    <property type="component" value="Unassembled WGS sequence"/>
</dbReference>
<keyword evidence="5" id="KW-1185">Reference proteome</keyword>
<organism evidence="4 5">
    <name type="scientific">Chlamydomonas eustigma</name>
    <dbReference type="NCBI Taxonomy" id="1157962"/>
    <lineage>
        <taxon>Eukaryota</taxon>
        <taxon>Viridiplantae</taxon>
        <taxon>Chlorophyta</taxon>
        <taxon>core chlorophytes</taxon>
        <taxon>Chlorophyceae</taxon>
        <taxon>CS clade</taxon>
        <taxon>Chlamydomonadales</taxon>
        <taxon>Chlamydomonadaceae</taxon>
        <taxon>Chlamydomonas</taxon>
    </lineage>
</organism>
<gene>
    <name evidence="4" type="ORF">CEUSTIGMA_g2071.t1</name>
</gene>
<feature type="signal peptide" evidence="2">
    <location>
        <begin position="1"/>
        <end position="17"/>
    </location>
</feature>
<dbReference type="Pfam" id="PF12499">
    <property type="entry name" value="DUF3707"/>
    <property type="match status" value="1"/>
</dbReference>